<evidence type="ECO:0000313" key="1">
    <source>
        <dbReference type="EMBL" id="SLM33163.1"/>
    </source>
</evidence>
<name>A0A1W1HL28_9BACT</name>
<evidence type="ECO:0008006" key="3">
    <source>
        <dbReference type="Google" id="ProtNLM"/>
    </source>
</evidence>
<gene>
    <name evidence="1" type="ORF">MTBBW1_910001</name>
</gene>
<dbReference type="Proteomes" id="UP000191931">
    <property type="component" value="Unassembled WGS sequence"/>
</dbReference>
<proteinExistence type="predicted"/>
<organism evidence="1 2">
    <name type="scientific">Desulfamplus magnetovallimortis</name>
    <dbReference type="NCBI Taxonomy" id="1246637"/>
    <lineage>
        <taxon>Bacteria</taxon>
        <taxon>Pseudomonadati</taxon>
        <taxon>Thermodesulfobacteriota</taxon>
        <taxon>Desulfobacteria</taxon>
        <taxon>Desulfobacterales</taxon>
        <taxon>Desulfobacteraceae</taxon>
        <taxon>Desulfamplus</taxon>
    </lineage>
</organism>
<dbReference type="AlphaFoldDB" id="A0A1W1HL28"/>
<accession>A0A1W1HL28</accession>
<dbReference type="EMBL" id="FWEV01000338">
    <property type="protein sequence ID" value="SLM33163.1"/>
    <property type="molecule type" value="Genomic_DNA"/>
</dbReference>
<evidence type="ECO:0000313" key="2">
    <source>
        <dbReference type="Proteomes" id="UP000191931"/>
    </source>
</evidence>
<reference evidence="1 2" key="1">
    <citation type="submission" date="2017-03" db="EMBL/GenBank/DDBJ databases">
        <authorList>
            <person name="Afonso C.L."/>
            <person name="Miller P.J."/>
            <person name="Scott M.A."/>
            <person name="Spackman E."/>
            <person name="Goraichik I."/>
            <person name="Dimitrov K.M."/>
            <person name="Suarez D.L."/>
            <person name="Swayne D.E."/>
        </authorList>
    </citation>
    <scope>NUCLEOTIDE SEQUENCE [LARGE SCALE GENOMIC DNA]</scope>
    <source>
        <strain evidence="1">PRJEB14757</strain>
    </source>
</reference>
<keyword evidence="2" id="KW-1185">Reference proteome</keyword>
<sequence>MPYTREMFVKENYPEHYGQFLLGKQEGWQEGRQEGEQNGLQKGELTGKIQMLQQFLKQPVSPKQELLLKNIDELQNIYNILEKEWQQVQN</sequence>
<protein>
    <recommendedName>
        <fullName evidence="3">DUF4351 domain-containing protein</fullName>
    </recommendedName>
</protein>